<proteinExistence type="inferred from homology"/>
<protein>
    <submittedName>
        <fullName evidence="7">Transporter substrate-binding domain-containing protein</fullName>
    </submittedName>
</protein>
<organism evidence="7 8">
    <name type="scientific">Microbacterium radiodurans</name>
    <dbReference type="NCBI Taxonomy" id="661398"/>
    <lineage>
        <taxon>Bacteria</taxon>
        <taxon>Bacillati</taxon>
        <taxon>Actinomycetota</taxon>
        <taxon>Actinomycetes</taxon>
        <taxon>Micrococcales</taxon>
        <taxon>Microbacteriaceae</taxon>
        <taxon>Microbacterium</taxon>
    </lineage>
</organism>
<dbReference type="Proteomes" id="UP000327039">
    <property type="component" value="Unassembled WGS sequence"/>
</dbReference>
<dbReference type="GO" id="GO:0030313">
    <property type="term" value="C:cell envelope"/>
    <property type="evidence" value="ECO:0007669"/>
    <property type="project" value="UniProtKB-SubCell"/>
</dbReference>
<dbReference type="InterPro" id="IPR018313">
    <property type="entry name" value="SBP_3_CS"/>
</dbReference>
<feature type="domain" description="Solute-binding protein family 3/N-terminal" evidence="6">
    <location>
        <begin position="59"/>
        <end position="288"/>
    </location>
</feature>
<keyword evidence="8" id="KW-1185">Reference proteome</keyword>
<accession>A0A5J5IWC2</accession>
<comment type="caution">
    <text evidence="7">The sequence shown here is derived from an EMBL/GenBank/DDBJ whole genome shotgun (WGS) entry which is preliminary data.</text>
</comment>
<sequence>MRTTRTRRPAALRLSVLALGAGAIVSTALTACSPVAEEAASTPDVVAAIAPPAVNEEGVLSVCSALGLGAVPLFYFDESQEPQGIEIDMARDVAARLGLEYRAVSTAFPSLVPSLDARQCDLVMGSLFITDERSAVVDFVPYLKSGSALIVRSDDDDAVSGFGDDLCGRRVGVTTGGSAAVAMKDFAAECDGASPLVLTEVDSAATGRQMLLNDQLDVMAGSSADLYYIASESQGAIEVAGEPFETFEVGAAVRKDNTELHDAVAEAFDAMVADGTYDDILAERGLEAISFFG</sequence>
<evidence type="ECO:0000259" key="6">
    <source>
        <dbReference type="SMART" id="SM00062"/>
    </source>
</evidence>
<dbReference type="RefSeq" id="WP_150417745.1">
    <property type="nucleotide sequence ID" value="NZ_VYRZ01000001.1"/>
</dbReference>
<dbReference type="AlphaFoldDB" id="A0A5J5IWC2"/>
<feature type="signal peptide" evidence="5">
    <location>
        <begin position="1"/>
        <end position="31"/>
    </location>
</feature>
<evidence type="ECO:0000256" key="1">
    <source>
        <dbReference type="ARBA" id="ARBA00004196"/>
    </source>
</evidence>
<dbReference type="PANTHER" id="PTHR35936:SF17">
    <property type="entry name" value="ARGININE-BINDING EXTRACELLULAR PROTEIN ARTP"/>
    <property type="match status" value="1"/>
</dbReference>
<gene>
    <name evidence="7" type="ORF">F6B42_01075</name>
</gene>
<dbReference type="PROSITE" id="PS51257">
    <property type="entry name" value="PROKAR_LIPOPROTEIN"/>
    <property type="match status" value="1"/>
</dbReference>
<evidence type="ECO:0000313" key="7">
    <source>
        <dbReference type="EMBL" id="KAA9089125.1"/>
    </source>
</evidence>
<evidence type="ECO:0000256" key="4">
    <source>
        <dbReference type="RuleBase" id="RU003744"/>
    </source>
</evidence>
<dbReference type="OrthoDB" id="8454826at2"/>
<comment type="similarity">
    <text evidence="2 4">Belongs to the bacterial solute-binding protein 3 family.</text>
</comment>
<dbReference type="SMART" id="SM00062">
    <property type="entry name" value="PBPb"/>
    <property type="match status" value="1"/>
</dbReference>
<dbReference type="SUPFAM" id="SSF53850">
    <property type="entry name" value="Periplasmic binding protein-like II"/>
    <property type="match status" value="1"/>
</dbReference>
<dbReference type="Gene3D" id="3.40.190.10">
    <property type="entry name" value="Periplasmic binding protein-like II"/>
    <property type="match status" value="2"/>
</dbReference>
<dbReference type="PROSITE" id="PS01039">
    <property type="entry name" value="SBP_BACTERIAL_3"/>
    <property type="match status" value="1"/>
</dbReference>
<dbReference type="PANTHER" id="PTHR35936">
    <property type="entry name" value="MEMBRANE-BOUND LYTIC MUREIN TRANSGLYCOSYLASE F"/>
    <property type="match status" value="1"/>
</dbReference>
<comment type="subcellular location">
    <subcellularLocation>
        <location evidence="1">Cell envelope</location>
    </subcellularLocation>
</comment>
<dbReference type="EMBL" id="VYRZ01000001">
    <property type="protein sequence ID" value="KAA9089125.1"/>
    <property type="molecule type" value="Genomic_DNA"/>
</dbReference>
<dbReference type="InterPro" id="IPR001638">
    <property type="entry name" value="Solute-binding_3/MltF_N"/>
</dbReference>
<evidence type="ECO:0000256" key="3">
    <source>
        <dbReference type="ARBA" id="ARBA00022729"/>
    </source>
</evidence>
<keyword evidence="3 5" id="KW-0732">Signal</keyword>
<evidence type="ECO:0000313" key="8">
    <source>
        <dbReference type="Proteomes" id="UP000327039"/>
    </source>
</evidence>
<evidence type="ECO:0000256" key="2">
    <source>
        <dbReference type="ARBA" id="ARBA00010333"/>
    </source>
</evidence>
<name>A0A5J5IWC2_9MICO</name>
<dbReference type="Pfam" id="PF00497">
    <property type="entry name" value="SBP_bac_3"/>
    <property type="match status" value="1"/>
</dbReference>
<evidence type="ECO:0000256" key="5">
    <source>
        <dbReference type="SAM" id="SignalP"/>
    </source>
</evidence>
<feature type="chain" id="PRO_5039188107" evidence="5">
    <location>
        <begin position="32"/>
        <end position="293"/>
    </location>
</feature>
<reference evidence="8" key="1">
    <citation type="submission" date="2019-09" db="EMBL/GenBank/DDBJ databases">
        <title>Mumia zhuanghuii sp. nov. isolated from the intestinal contents of plateau pika (Ochotona curzoniae) in the Qinghai-Tibet plateau of China.</title>
        <authorList>
            <person name="Tian Z."/>
        </authorList>
    </citation>
    <scope>NUCLEOTIDE SEQUENCE [LARGE SCALE GENOMIC DNA]</scope>
    <source>
        <strain evidence="8">DSM 25564</strain>
    </source>
</reference>